<dbReference type="AlphaFoldDB" id="A0AAW0GN78"/>
<evidence type="ECO:0000256" key="1">
    <source>
        <dbReference type="ARBA" id="ARBA00004273"/>
    </source>
</evidence>
<evidence type="ECO:0000256" key="6">
    <source>
        <dbReference type="RuleBase" id="RU004396"/>
    </source>
</evidence>
<dbReference type="Proteomes" id="UP001385951">
    <property type="component" value="Unassembled WGS sequence"/>
</dbReference>
<organism evidence="7 8">
    <name type="scientific">Cerrena zonata</name>
    <dbReference type="NCBI Taxonomy" id="2478898"/>
    <lineage>
        <taxon>Eukaryota</taxon>
        <taxon>Fungi</taxon>
        <taxon>Dikarya</taxon>
        <taxon>Basidiomycota</taxon>
        <taxon>Agaricomycotina</taxon>
        <taxon>Agaricomycetes</taxon>
        <taxon>Polyporales</taxon>
        <taxon>Cerrenaceae</taxon>
        <taxon>Cerrena</taxon>
    </lineage>
</organism>
<evidence type="ECO:0000256" key="5">
    <source>
        <dbReference type="ARBA" id="ARBA00023136"/>
    </source>
</evidence>
<keyword evidence="2" id="KW-0999">Mitochondrion inner membrane</keyword>
<evidence type="ECO:0000256" key="2">
    <source>
        <dbReference type="ARBA" id="ARBA00022792"/>
    </source>
</evidence>
<keyword evidence="4" id="KW-0496">Mitochondrion</keyword>
<name>A0AAW0GN78_9APHY</name>
<reference evidence="7 8" key="1">
    <citation type="submission" date="2022-09" db="EMBL/GenBank/DDBJ databases">
        <authorList>
            <person name="Palmer J.M."/>
        </authorList>
    </citation>
    <scope>NUCLEOTIDE SEQUENCE [LARGE SCALE GENOMIC DNA]</scope>
    <source>
        <strain evidence="7 8">DSM 7382</strain>
    </source>
</reference>
<dbReference type="GO" id="GO:0006123">
    <property type="term" value="P:mitochondrial electron transport, cytochrome c to oxygen"/>
    <property type="evidence" value="ECO:0007669"/>
    <property type="project" value="TreeGrafter"/>
</dbReference>
<dbReference type="PANTHER" id="PTHR11504:SF0">
    <property type="entry name" value="CYTOCHROME C OXIDASE SUBUNIT"/>
    <property type="match status" value="1"/>
</dbReference>
<dbReference type="Gene3D" id="4.10.95.10">
    <property type="entry name" value="Cytochrome c oxidase, subunit VIa"/>
    <property type="match status" value="1"/>
</dbReference>
<dbReference type="Pfam" id="PF02046">
    <property type="entry name" value="COX6A"/>
    <property type="match status" value="1"/>
</dbReference>
<proteinExistence type="inferred from homology"/>
<gene>
    <name evidence="7" type="ORF">QCA50_002114</name>
</gene>
<evidence type="ECO:0000313" key="8">
    <source>
        <dbReference type="Proteomes" id="UP001385951"/>
    </source>
</evidence>
<comment type="similarity">
    <text evidence="6">Belongs to the cytochrome c oxidase subunit 6A family.</text>
</comment>
<keyword evidence="3" id="KW-0809">Transit peptide</keyword>
<dbReference type="InterPro" id="IPR036418">
    <property type="entry name" value="Cyt_c_oxidase_su6a_sf"/>
</dbReference>
<dbReference type="InterPro" id="IPR001349">
    <property type="entry name" value="Cyt_c_oxidase_su6a"/>
</dbReference>
<keyword evidence="8" id="KW-1185">Reference proteome</keyword>
<dbReference type="GO" id="GO:0005743">
    <property type="term" value="C:mitochondrial inner membrane"/>
    <property type="evidence" value="ECO:0007669"/>
    <property type="project" value="UniProtKB-SubCell"/>
</dbReference>
<sequence>MSMIARRSLRVLPRATRSYSATADVAKASYHEKQLALEHHAAQTADMWRKISFYVCLPAIAACALWTRNLEKEHEAHIEHLIHENDGKYPQPPRYDFLYRRARPFPWGNNSLFFNAQLQKDLNEED</sequence>
<keyword evidence="5" id="KW-0472">Membrane</keyword>
<evidence type="ECO:0008006" key="9">
    <source>
        <dbReference type="Google" id="ProtNLM"/>
    </source>
</evidence>
<dbReference type="EMBL" id="JASBNA010000002">
    <property type="protein sequence ID" value="KAK7694926.1"/>
    <property type="molecule type" value="Genomic_DNA"/>
</dbReference>
<evidence type="ECO:0000256" key="3">
    <source>
        <dbReference type="ARBA" id="ARBA00022946"/>
    </source>
</evidence>
<comment type="caution">
    <text evidence="7">The sequence shown here is derived from an EMBL/GenBank/DDBJ whole genome shotgun (WGS) entry which is preliminary data.</text>
</comment>
<dbReference type="GO" id="GO:0030234">
    <property type="term" value="F:enzyme regulator activity"/>
    <property type="evidence" value="ECO:0007669"/>
    <property type="project" value="TreeGrafter"/>
</dbReference>
<dbReference type="SUPFAM" id="SSF81411">
    <property type="entry name" value="Mitochondrial cytochrome c oxidase subunit VIa"/>
    <property type="match status" value="1"/>
</dbReference>
<evidence type="ECO:0000313" key="7">
    <source>
        <dbReference type="EMBL" id="KAK7694926.1"/>
    </source>
</evidence>
<protein>
    <recommendedName>
        <fullName evidence="9">Mitochondrial cytochrome c oxidase subunit VIa</fullName>
    </recommendedName>
</protein>
<dbReference type="PANTHER" id="PTHR11504">
    <property type="entry name" value="CYTOCHROME C OXIDASE POLYPEPTIDE VIA"/>
    <property type="match status" value="1"/>
</dbReference>
<comment type="subcellular location">
    <subcellularLocation>
        <location evidence="1">Mitochondrion inner membrane</location>
    </subcellularLocation>
</comment>
<accession>A0AAW0GN78</accession>
<evidence type="ECO:0000256" key="4">
    <source>
        <dbReference type="ARBA" id="ARBA00023128"/>
    </source>
</evidence>